<dbReference type="SUPFAM" id="SSF52047">
    <property type="entry name" value="RNI-like"/>
    <property type="match status" value="1"/>
</dbReference>
<dbReference type="EMBL" id="KZ857465">
    <property type="protein sequence ID" value="RDX43393.1"/>
    <property type="molecule type" value="Genomic_DNA"/>
</dbReference>
<dbReference type="AlphaFoldDB" id="A0A371CSX9"/>
<evidence type="ECO:0008006" key="3">
    <source>
        <dbReference type="Google" id="ProtNLM"/>
    </source>
</evidence>
<dbReference type="OrthoDB" id="2750698at2759"/>
<evidence type="ECO:0000313" key="1">
    <source>
        <dbReference type="EMBL" id="RDX43393.1"/>
    </source>
</evidence>
<reference evidence="1 2" key="1">
    <citation type="journal article" date="2018" name="Biotechnol. Biofuels">
        <title>Integrative visual omics of the white-rot fungus Polyporus brumalis exposes the biotechnological potential of its oxidative enzymes for delignifying raw plant biomass.</title>
        <authorList>
            <person name="Miyauchi S."/>
            <person name="Rancon A."/>
            <person name="Drula E."/>
            <person name="Hage H."/>
            <person name="Chaduli D."/>
            <person name="Favel A."/>
            <person name="Grisel S."/>
            <person name="Henrissat B."/>
            <person name="Herpoel-Gimbert I."/>
            <person name="Ruiz-Duenas F.J."/>
            <person name="Chevret D."/>
            <person name="Hainaut M."/>
            <person name="Lin J."/>
            <person name="Wang M."/>
            <person name="Pangilinan J."/>
            <person name="Lipzen A."/>
            <person name="Lesage-Meessen L."/>
            <person name="Navarro D."/>
            <person name="Riley R."/>
            <person name="Grigoriev I.V."/>
            <person name="Zhou S."/>
            <person name="Raouche S."/>
            <person name="Rosso M.N."/>
        </authorList>
    </citation>
    <scope>NUCLEOTIDE SEQUENCE [LARGE SCALE GENOMIC DNA]</scope>
    <source>
        <strain evidence="1 2">BRFM 1820</strain>
    </source>
</reference>
<name>A0A371CSX9_9APHY</name>
<sequence length="564" mass="62608">MAAAHALSIPEIVLEVAGHVQAEPVSEHRPALARLARVNRLFHDHVVRLLWADLPNMDPLFKLLSNCVSLPTPVNAAGGNAHAAPQPLHSMRLVGPTPNEDIVRIREYAGLVRRLDFCRPTGIPFDESPNSTSRGIRLEPHSLASLLLQTGLPLLPSLTKLTLPVTPPYNSDPTFLICPSLRDLTISFADWHVDDLTENIGALFGGVFAQNNRLTHLRVQSESYMHHDPADEHFTPWLSGEHDWVPDGHEPEADGASAQAFCDALAAVAMLNDLEVFSMATMSTGVAGRDLVTALSALPRLRDCSFGINIAQDVLQDVLRTTPPGFPSLRALTVSNVVRGRELELFDSPHLRELTIYHPDRLTDDWYRNILETVGRRFPGLRRLTWILGRRNIFAEAPDFLAVTIQPLFVLDGLQELSIDVQNRPVSDADVVFLAGGLPRLSRLDLRFHMAKTGPSARALLALARGCPSLRALYVGGVLFTEADEAQAGAVTFPFVGNRLQYFHIGDLRCEGEARAAMIVDLLFPFLDVRECRRRAAKDRWRKGHPRCWTVSRRTMQTGNRFLD</sequence>
<dbReference type="Proteomes" id="UP000256964">
    <property type="component" value="Unassembled WGS sequence"/>
</dbReference>
<keyword evidence="2" id="KW-1185">Reference proteome</keyword>
<accession>A0A371CSX9</accession>
<dbReference type="Gene3D" id="3.80.10.10">
    <property type="entry name" value="Ribonuclease Inhibitor"/>
    <property type="match status" value="1"/>
</dbReference>
<evidence type="ECO:0000313" key="2">
    <source>
        <dbReference type="Proteomes" id="UP000256964"/>
    </source>
</evidence>
<proteinExistence type="predicted"/>
<dbReference type="InterPro" id="IPR032675">
    <property type="entry name" value="LRR_dom_sf"/>
</dbReference>
<protein>
    <recommendedName>
        <fullName evidence="3">F-box domain-containing protein</fullName>
    </recommendedName>
</protein>
<organism evidence="1 2">
    <name type="scientific">Lentinus brumalis</name>
    <dbReference type="NCBI Taxonomy" id="2498619"/>
    <lineage>
        <taxon>Eukaryota</taxon>
        <taxon>Fungi</taxon>
        <taxon>Dikarya</taxon>
        <taxon>Basidiomycota</taxon>
        <taxon>Agaricomycotina</taxon>
        <taxon>Agaricomycetes</taxon>
        <taxon>Polyporales</taxon>
        <taxon>Polyporaceae</taxon>
        <taxon>Lentinus</taxon>
    </lineage>
</organism>
<gene>
    <name evidence="1" type="ORF">OH76DRAFT_1410180</name>
</gene>